<dbReference type="PANTHER" id="PTHR11085">
    <property type="entry name" value="NAD-DEPENDENT PROTEIN DEACYLASE SIRTUIN-5, MITOCHONDRIAL-RELATED"/>
    <property type="match status" value="1"/>
</dbReference>
<evidence type="ECO:0000313" key="1">
    <source>
        <dbReference type="EMBL" id="BCL59519.1"/>
    </source>
</evidence>
<protein>
    <submittedName>
        <fullName evidence="1">NAD-dependent deacylase</fullName>
    </submittedName>
</protein>
<evidence type="ECO:0000313" key="2">
    <source>
        <dbReference type="Proteomes" id="UP000826725"/>
    </source>
</evidence>
<name>A0A8D5FJV8_9BACT</name>
<dbReference type="PANTHER" id="PTHR11085:SF10">
    <property type="entry name" value="NAD-DEPENDENT PROTEIN DEACYLASE SIRTUIN-5, MITOCHONDRIAL-RELATED"/>
    <property type="match status" value="1"/>
</dbReference>
<dbReference type="AlphaFoldDB" id="A0A8D5FJV8"/>
<dbReference type="Proteomes" id="UP000826725">
    <property type="component" value="Chromosome"/>
</dbReference>
<accession>A0A8D5FJV8</accession>
<dbReference type="KEGG" id="dbk:DGMP_02120"/>
<proteinExistence type="predicted"/>
<dbReference type="InterPro" id="IPR050134">
    <property type="entry name" value="NAD-dep_sirtuin_deacylases"/>
</dbReference>
<dbReference type="Pfam" id="PF02146">
    <property type="entry name" value="SIR2"/>
    <property type="match status" value="1"/>
</dbReference>
<dbReference type="GO" id="GO:0070403">
    <property type="term" value="F:NAD+ binding"/>
    <property type="evidence" value="ECO:0007669"/>
    <property type="project" value="InterPro"/>
</dbReference>
<gene>
    <name evidence="1" type="ORF">DGMP_02120</name>
</gene>
<reference evidence="1" key="1">
    <citation type="submission" date="2020-09" db="EMBL/GenBank/DDBJ databases">
        <title>Desulfogranum mesoprofundum gen. nov., sp. nov., a novel mesophilic, sulfate-reducing chemolithoautotroph isolated from a deep-sea hydrothermal vent chimney in the Suiyo Seamount.</title>
        <authorList>
            <person name="Hashimoto Y."/>
            <person name="Nakagawa S."/>
        </authorList>
    </citation>
    <scope>NUCLEOTIDE SEQUENCE</scope>
    <source>
        <strain evidence="1">KT2</strain>
    </source>
</reference>
<dbReference type="GO" id="GO:0017136">
    <property type="term" value="F:histone deacetylase activity, NAD-dependent"/>
    <property type="evidence" value="ECO:0007669"/>
    <property type="project" value="TreeGrafter"/>
</dbReference>
<dbReference type="RefSeq" id="WP_228855741.1">
    <property type="nucleotide sequence ID" value="NZ_AP024086.1"/>
</dbReference>
<dbReference type="EMBL" id="AP024086">
    <property type="protein sequence ID" value="BCL59519.1"/>
    <property type="molecule type" value="Genomic_DNA"/>
</dbReference>
<dbReference type="InterPro" id="IPR003000">
    <property type="entry name" value="Sirtuin"/>
</dbReference>
<sequence length="262" mass="29042">MKTIAPQTTDTFLEEAALKFRKADHPVALTGAGISVASGIADFRSRGGLWSRFSPEEYATLQVFLDNPEKAWKLYRTLGRELQDKKPNKAHLVLAELEKQHLLEGIVTQNIDNLHQAAGSSNVLEIHGDHNHLHCLQCGDRIEVRADHFTKSNIPRCSLCDYPLKPNIVLFGEQVHNLDSIQELIRSCDLLLVIGTSAQVYPAATLPHTVKQQGGLVYEFNREQTLSTSGLLGHFPLSDYFFHGDLGTTLPLFGAAVLHLNS</sequence>
<organism evidence="1 2">
    <name type="scientific">Desulfomarina profundi</name>
    <dbReference type="NCBI Taxonomy" id="2772557"/>
    <lineage>
        <taxon>Bacteria</taxon>
        <taxon>Pseudomonadati</taxon>
        <taxon>Thermodesulfobacteriota</taxon>
        <taxon>Desulfobulbia</taxon>
        <taxon>Desulfobulbales</taxon>
        <taxon>Desulfobulbaceae</taxon>
        <taxon>Desulfomarina</taxon>
    </lineage>
</organism>
<keyword evidence="2" id="KW-1185">Reference proteome</keyword>
<dbReference type="CDD" id="cd01407">
    <property type="entry name" value="SIR2-fam"/>
    <property type="match status" value="1"/>
</dbReference>